<feature type="signal peptide" evidence="1">
    <location>
        <begin position="1"/>
        <end position="21"/>
    </location>
</feature>
<name>A0A6J4TKF8_9SPHN</name>
<sequence>MKKSILAAALAAVAWPSFGIAAEPAKPAAPAAAAARPDADPAVWVVKDADTTIYMFGTFHGLDGKTDWFNDEVKTAFDAAQEVVVEAILPEDQAAMQPLIMKYAVDASGKTLSSKLSEATKTKYEKVMAGVGIPAKAFEPLEPWFVTMALTAVAGQKLGLKPEFGADTTITKAAKAAGKKVGELEGAEFQLSLFDKMPEDKQIVQLDQTLDQVEKMGPMLTAMLANWSKGDVDALAKQMNDGVAQMPEMYKMIFSDRNATWAEWVGKRMEQPGVVFMAVGAGHLAGKDSVQDLLAKKGLKSEKVKN</sequence>
<feature type="chain" id="PRO_5026726473" description="TraB/GumN family protein" evidence="1">
    <location>
        <begin position="22"/>
        <end position="306"/>
    </location>
</feature>
<keyword evidence="1" id="KW-0732">Signal</keyword>
<evidence type="ECO:0000256" key="1">
    <source>
        <dbReference type="SAM" id="SignalP"/>
    </source>
</evidence>
<dbReference type="PANTHER" id="PTHR40590:SF1">
    <property type="entry name" value="CYTOPLASMIC PROTEIN"/>
    <property type="match status" value="1"/>
</dbReference>
<evidence type="ECO:0000313" key="2">
    <source>
        <dbReference type="EMBL" id="CAA9524344.1"/>
    </source>
</evidence>
<evidence type="ECO:0008006" key="3">
    <source>
        <dbReference type="Google" id="ProtNLM"/>
    </source>
</evidence>
<dbReference type="AlphaFoldDB" id="A0A6J4TKF8"/>
<proteinExistence type="predicted"/>
<dbReference type="InterPro" id="IPR047111">
    <property type="entry name" value="YbaP-like"/>
</dbReference>
<organism evidence="2">
    <name type="scientific">uncultured Sphingosinicella sp</name>
    <dbReference type="NCBI Taxonomy" id="478748"/>
    <lineage>
        <taxon>Bacteria</taxon>
        <taxon>Pseudomonadati</taxon>
        <taxon>Pseudomonadota</taxon>
        <taxon>Alphaproteobacteria</taxon>
        <taxon>Sphingomonadales</taxon>
        <taxon>Sphingosinicellaceae</taxon>
        <taxon>Sphingosinicella</taxon>
        <taxon>environmental samples</taxon>
    </lineage>
</organism>
<accession>A0A6J4TKF8</accession>
<protein>
    <recommendedName>
        <fullName evidence="3">TraB/GumN family protein</fullName>
    </recommendedName>
</protein>
<dbReference type="PANTHER" id="PTHR40590">
    <property type="entry name" value="CYTOPLASMIC PROTEIN-RELATED"/>
    <property type="match status" value="1"/>
</dbReference>
<gene>
    <name evidence="2" type="ORF">AVDCRST_MAG23-309</name>
</gene>
<dbReference type="CDD" id="cd14789">
    <property type="entry name" value="Tiki"/>
    <property type="match status" value="1"/>
</dbReference>
<dbReference type="Pfam" id="PF01963">
    <property type="entry name" value="TraB_PrgY_gumN"/>
    <property type="match status" value="1"/>
</dbReference>
<dbReference type="InterPro" id="IPR002816">
    <property type="entry name" value="TraB/PrgY/GumN_fam"/>
</dbReference>
<reference evidence="2" key="1">
    <citation type="submission" date="2020-02" db="EMBL/GenBank/DDBJ databases">
        <authorList>
            <person name="Meier V. D."/>
        </authorList>
    </citation>
    <scope>NUCLEOTIDE SEQUENCE</scope>
    <source>
        <strain evidence="2">AVDCRST_MAG23</strain>
    </source>
</reference>
<dbReference type="EMBL" id="CADCWD010000016">
    <property type="protein sequence ID" value="CAA9524344.1"/>
    <property type="molecule type" value="Genomic_DNA"/>
</dbReference>